<dbReference type="Pfam" id="PF00583">
    <property type="entry name" value="Acetyltransf_1"/>
    <property type="match status" value="1"/>
</dbReference>
<dbReference type="InterPro" id="IPR050832">
    <property type="entry name" value="Bact_Acetyltransf"/>
</dbReference>
<dbReference type="PANTHER" id="PTHR43877:SF2">
    <property type="entry name" value="AMINOALKYLPHOSPHONATE N-ACETYLTRANSFERASE-RELATED"/>
    <property type="match status" value="1"/>
</dbReference>
<comment type="caution">
    <text evidence="5">The sequence shown here is derived from an EMBL/GenBank/DDBJ whole genome shotgun (WGS) entry which is preliminary data.</text>
</comment>
<proteinExistence type="predicted"/>
<evidence type="ECO:0000256" key="1">
    <source>
        <dbReference type="ARBA" id="ARBA00022679"/>
    </source>
</evidence>
<evidence type="ECO:0000313" key="6">
    <source>
        <dbReference type="Proteomes" id="UP000704762"/>
    </source>
</evidence>
<evidence type="ECO:0000259" key="4">
    <source>
        <dbReference type="PROSITE" id="PS51186"/>
    </source>
</evidence>
<keyword evidence="1" id="KW-0808">Transferase</keyword>
<organism evidence="5 6">
    <name type="scientific">Microlunatus panaciterrae</name>
    <dbReference type="NCBI Taxonomy" id="400768"/>
    <lineage>
        <taxon>Bacteria</taxon>
        <taxon>Bacillati</taxon>
        <taxon>Actinomycetota</taxon>
        <taxon>Actinomycetes</taxon>
        <taxon>Propionibacteriales</taxon>
        <taxon>Propionibacteriaceae</taxon>
        <taxon>Microlunatus</taxon>
    </lineage>
</organism>
<dbReference type="Proteomes" id="UP000704762">
    <property type="component" value="Unassembled WGS sequence"/>
</dbReference>
<keyword evidence="2" id="KW-0012">Acyltransferase</keyword>
<dbReference type="InterPro" id="IPR000182">
    <property type="entry name" value="GNAT_dom"/>
</dbReference>
<evidence type="ECO:0000256" key="2">
    <source>
        <dbReference type="ARBA" id="ARBA00023315"/>
    </source>
</evidence>
<reference evidence="5 6" key="1">
    <citation type="submission" date="2021-01" db="EMBL/GenBank/DDBJ databases">
        <title>Sequencing the genomes of 1000 actinobacteria strains.</title>
        <authorList>
            <person name="Klenk H.-P."/>
        </authorList>
    </citation>
    <scope>NUCLEOTIDE SEQUENCE [LARGE SCALE GENOMIC DNA]</scope>
    <source>
        <strain evidence="5 6">DSM 18662</strain>
    </source>
</reference>
<sequence>MSEITVRTLHEDDWQDYREVRLAALQESPNSFVASYADEARKDEQFWRDRMNRSVRFLAMRDGRPQGIVSLGVHSEEDRIGDLFGLYVTPEGRNTGVSWQLVRAAARAARNSGYSQLYYWVGSENGRAIAFAVNFGFRPSGKRRPTRVVNEEFGEQEIAMVLSLSTDPGSVPNPTRDRPAYDVGPSR</sequence>
<dbReference type="CDD" id="cd04301">
    <property type="entry name" value="NAT_SF"/>
    <property type="match status" value="1"/>
</dbReference>
<name>A0ABS2RIK8_9ACTN</name>
<dbReference type="EMBL" id="JAFBCF010000001">
    <property type="protein sequence ID" value="MBM7798836.1"/>
    <property type="molecule type" value="Genomic_DNA"/>
</dbReference>
<dbReference type="PROSITE" id="PS51186">
    <property type="entry name" value="GNAT"/>
    <property type="match status" value="1"/>
</dbReference>
<accession>A0ABS2RIK8</accession>
<evidence type="ECO:0000313" key="5">
    <source>
        <dbReference type="EMBL" id="MBM7798836.1"/>
    </source>
</evidence>
<dbReference type="RefSeq" id="WP_204917335.1">
    <property type="nucleotide sequence ID" value="NZ_BAAAQP010000002.1"/>
</dbReference>
<dbReference type="InterPro" id="IPR016181">
    <property type="entry name" value="Acyl_CoA_acyltransferase"/>
</dbReference>
<dbReference type="SUPFAM" id="SSF55729">
    <property type="entry name" value="Acyl-CoA N-acyltransferases (Nat)"/>
    <property type="match status" value="1"/>
</dbReference>
<feature type="domain" description="N-acetyltransferase" evidence="4">
    <location>
        <begin position="4"/>
        <end position="165"/>
    </location>
</feature>
<dbReference type="Gene3D" id="3.40.630.30">
    <property type="match status" value="1"/>
</dbReference>
<dbReference type="PANTHER" id="PTHR43877">
    <property type="entry name" value="AMINOALKYLPHOSPHONATE N-ACETYLTRANSFERASE-RELATED-RELATED"/>
    <property type="match status" value="1"/>
</dbReference>
<evidence type="ECO:0000256" key="3">
    <source>
        <dbReference type="SAM" id="MobiDB-lite"/>
    </source>
</evidence>
<protein>
    <submittedName>
        <fullName evidence="5">GNAT superfamily N-acetyltransferase</fullName>
    </submittedName>
</protein>
<keyword evidence="6" id="KW-1185">Reference proteome</keyword>
<feature type="region of interest" description="Disordered" evidence="3">
    <location>
        <begin position="164"/>
        <end position="187"/>
    </location>
</feature>
<gene>
    <name evidence="5" type="ORF">JOE57_001757</name>
</gene>